<feature type="signal peptide" evidence="1">
    <location>
        <begin position="1"/>
        <end position="24"/>
    </location>
</feature>
<dbReference type="OrthoDB" id="7204730at2"/>
<comment type="caution">
    <text evidence="2">The sequence shown here is derived from an EMBL/GenBank/DDBJ whole genome shotgun (WGS) entry which is preliminary data.</text>
</comment>
<dbReference type="EMBL" id="WTYZ01000001">
    <property type="protein sequence ID" value="MXO84281.1"/>
    <property type="molecule type" value="Genomic_DNA"/>
</dbReference>
<proteinExistence type="predicted"/>
<name>A0A844Z6L8_9SPHN</name>
<accession>A0A844Z6L8</accession>
<evidence type="ECO:0000313" key="3">
    <source>
        <dbReference type="Proteomes" id="UP000460290"/>
    </source>
</evidence>
<reference evidence="2 3" key="1">
    <citation type="submission" date="2019-12" db="EMBL/GenBank/DDBJ databases">
        <title>Genomic-based taxomic classification of the family Erythrobacteraceae.</title>
        <authorList>
            <person name="Xu L."/>
        </authorList>
    </citation>
    <scope>NUCLEOTIDE SEQUENCE [LARGE SCALE GENOMIC DNA]</scope>
    <source>
        <strain evidence="2 3">KCTC 42006</strain>
    </source>
</reference>
<feature type="chain" id="PRO_5032302552" evidence="1">
    <location>
        <begin position="25"/>
        <end position="292"/>
    </location>
</feature>
<dbReference type="Proteomes" id="UP000460290">
    <property type="component" value="Unassembled WGS sequence"/>
</dbReference>
<evidence type="ECO:0000256" key="1">
    <source>
        <dbReference type="SAM" id="SignalP"/>
    </source>
</evidence>
<evidence type="ECO:0000313" key="2">
    <source>
        <dbReference type="EMBL" id="MXO84281.1"/>
    </source>
</evidence>
<dbReference type="RefSeq" id="WP_160614534.1">
    <property type="nucleotide sequence ID" value="NZ_JAUFQM010000001.1"/>
</dbReference>
<keyword evidence="3" id="KW-1185">Reference proteome</keyword>
<dbReference type="AlphaFoldDB" id="A0A844Z6L8"/>
<gene>
    <name evidence="2" type="ORF">GRI35_12965</name>
</gene>
<protein>
    <submittedName>
        <fullName evidence="2">Uncharacterized protein</fullName>
    </submittedName>
</protein>
<keyword evidence="1" id="KW-0732">Signal</keyword>
<sequence length="292" mass="32331">MNRLIHMMQLSALLALAVSTPSFAAGPDGVPEGASAEQIAANETAARIGEQMYQHDRAAWRASDELNAQLRPEDRPDYLTYITEELDNGNIRVVFYTKLEEALVEFVVFEIDRGNVVSAKMHDDPSQHPLSDLLLKKVAARDVAMQQGAEQKLPLCRSGAANYVTLPPDDEGMIAVYILSPPVIPGRFPLGGHYRFMIDAEGEAVSGRAFENSCLDAPRFERYVHNAPENFPFVHVLDPHPTEIHHFAARYMNLALQVTAAEVTWNIDYVRWTDEEIAAGEAMANGVMPGSQ</sequence>
<organism evidence="2 3">
    <name type="scientific">Pontixanthobacter aestiaquae</name>
    <dbReference type="NCBI Taxonomy" id="1509367"/>
    <lineage>
        <taxon>Bacteria</taxon>
        <taxon>Pseudomonadati</taxon>
        <taxon>Pseudomonadota</taxon>
        <taxon>Alphaproteobacteria</taxon>
        <taxon>Sphingomonadales</taxon>
        <taxon>Erythrobacteraceae</taxon>
        <taxon>Pontixanthobacter</taxon>
    </lineage>
</organism>